<sequence length="511" mass="59114">MLLFPFSVFSSLCVGADLSCGGHRGGSVMSRLERRDSDSRSRRSRFDQDSSPKRPRRESKPETEKHLTNNAPDVRKNSDSEQKKQIHLKDAGHLESPRQDSKTERAARRVSDQKGDVHIEGTKHSSSPRRNMQDSKPEAERHLTKNTSDVRKKSDHELRSTLQLQDSAHHDAPSRPEYKSEKSARKMPDQKRDVHIERMKRSFSPKRSRRDSKPETERHHTNNSLDVRKNSDLGQKNQSEVQDGVHLEAPSRQDNRTERVARKVSDQKRDAHAEGMNSEPVELSQHRSVKRSSDPAEAPRSQSYFQHDERGNAGQAGRSSRRREPDAHALRREPMEQVNRKRTNDGSLVDQKIKVQGKESDVWRHDGYFELEANPKPPAKKRSFREQKISADTEKPEMEPAKHNSYRDASHIVERRRERNSSFFHRPDQAFARERGTNRGRAWQDRIPSRRDRYYDRGSFSGRDTISSRPDHHPNNTVDKWKHDLFSEANKSPAPRNEEDHLAKIEALLAS</sequence>
<evidence type="ECO:0000313" key="4">
    <source>
        <dbReference type="Proteomes" id="UP000249390"/>
    </source>
</evidence>
<feature type="signal peptide" evidence="2">
    <location>
        <begin position="1"/>
        <end position="15"/>
    </location>
</feature>
<keyword evidence="4" id="KW-1185">Reference proteome</keyword>
<feature type="compositionally biased region" description="Basic and acidic residues" evidence="1">
    <location>
        <begin position="31"/>
        <end position="123"/>
    </location>
</feature>
<evidence type="ECO:0000256" key="2">
    <source>
        <dbReference type="SAM" id="SignalP"/>
    </source>
</evidence>
<evidence type="ECO:0008006" key="5">
    <source>
        <dbReference type="Google" id="ProtNLM"/>
    </source>
</evidence>
<keyword evidence="2" id="KW-0732">Signal</keyword>
<organism evidence="3 4">
    <name type="scientific">Cuscuta australis</name>
    <dbReference type="NCBI Taxonomy" id="267555"/>
    <lineage>
        <taxon>Eukaryota</taxon>
        <taxon>Viridiplantae</taxon>
        <taxon>Streptophyta</taxon>
        <taxon>Embryophyta</taxon>
        <taxon>Tracheophyta</taxon>
        <taxon>Spermatophyta</taxon>
        <taxon>Magnoliopsida</taxon>
        <taxon>eudicotyledons</taxon>
        <taxon>Gunneridae</taxon>
        <taxon>Pentapetalae</taxon>
        <taxon>asterids</taxon>
        <taxon>lamiids</taxon>
        <taxon>Solanales</taxon>
        <taxon>Convolvulaceae</taxon>
        <taxon>Cuscuteae</taxon>
        <taxon>Cuscuta</taxon>
        <taxon>Cuscuta subgen. Grammica</taxon>
        <taxon>Cuscuta sect. Cleistogrammica</taxon>
    </lineage>
</organism>
<feature type="compositionally biased region" description="Basic residues" evidence="1">
    <location>
        <begin position="201"/>
        <end position="210"/>
    </location>
</feature>
<feature type="region of interest" description="Disordered" evidence="1">
    <location>
        <begin position="23"/>
        <end position="357"/>
    </location>
</feature>
<evidence type="ECO:0000313" key="3">
    <source>
        <dbReference type="EMBL" id="RAL38890.1"/>
    </source>
</evidence>
<feature type="region of interest" description="Disordered" evidence="1">
    <location>
        <begin position="369"/>
        <end position="501"/>
    </location>
</feature>
<gene>
    <name evidence="3" type="ORF">DM860_015251</name>
</gene>
<protein>
    <recommendedName>
        <fullName evidence="5">Btz domain-containing protein</fullName>
    </recommendedName>
</protein>
<dbReference type="PANTHER" id="PTHR36364">
    <property type="entry name" value="OS03G0203000 PROTEIN"/>
    <property type="match status" value="1"/>
</dbReference>
<feature type="compositionally biased region" description="Basic and acidic residues" evidence="1">
    <location>
        <begin position="211"/>
        <end position="231"/>
    </location>
</feature>
<feature type="compositionally biased region" description="Basic and acidic residues" evidence="1">
    <location>
        <begin position="243"/>
        <end position="273"/>
    </location>
</feature>
<dbReference type="Proteomes" id="UP000249390">
    <property type="component" value="Unassembled WGS sequence"/>
</dbReference>
<dbReference type="PANTHER" id="PTHR36364:SF1">
    <property type="entry name" value="OS03G0203000 PROTEIN"/>
    <property type="match status" value="1"/>
</dbReference>
<feature type="compositionally biased region" description="Basic and acidic residues" evidence="1">
    <location>
        <begin position="469"/>
        <end position="486"/>
    </location>
</feature>
<reference evidence="3 4" key="1">
    <citation type="submission" date="2018-06" db="EMBL/GenBank/DDBJ databases">
        <title>The Genome of Cuscuta australis (Dodder) Provides Insight into the Evolution of Plant Parasitism.</title>
        <authorList>
            <person name="Liu H."/>
        </authorList>
    </citation>
    <scope>NUCLEOTIDE SEQUENCE [LARGE SCALE GENOMIC DNA]</scope>
    <source>
        <strain evidence="4">cv. Yunnan</strain>
        <tissue evidence="3">Vines</tissue>
    </source>
</reference>
<name>A0A328D1M1_9ASTE</name>
<comment type="caution">
    <text evidence="3">The sequence shown here is derived from an EMBL/GenBank/DDBJ whole genome shotgun (WGS) entry which is preliminary data.</text>
</comment>
<dbReference type="EMBL" id="NQVE01000205">
    <property type="protein sequence ID" value="RAL38890.1"/>
    <property type="molecule type" value="Genomic_DNA"/>
</dbReference>
<dbReference type="AlphaFoldDB" id="A0A328D1M1"/>
<feature type="compositionally biased region" description="Basic and acidic residues" evidence="1">
    <location>
        <begin position="167"/>
        <end position="200"/>
    </location>
</feature>
<feature type="compositionally biased region" description="Basic and acidic residues" evidence="1">
    <location>
        <begin position="131"/>
        <end position="159"/>
    </location>
</feature>
<feature type="compositionally biased region" description="Basic and acidic residues" evidence="1">
    <location>
        <begin position="322"/>
        <end position="344"/>
    </location>
</feature>
<evidence type="ECO:0000256" key="1">
    <source>
        <dbReference type="SAM" id="MobiDB-lite"/>
    </source>
</evidence>
<accession>A0A328D1M1</accession>
<feature type="compositionally biased region" description="Basic and acidic residues" evidence="1">
    <location>
        <begin position="384"/>
        <end position="456"/>
    </location>
</feature>
<feature type="compositionally biased region" description="Polar residues" evidence="1">
    <location>
        <begin position="232"/>
        <end position="241"/>
    </location>
</feature>
<feature type="chain" id="PRO_5016234960" description="Btz domain-containing protein" evidence="2">
    <location>
        <begin position="16"/>
        <end position="511"/>
    </location>
</feature>
<proteinExistence type="predicted"/>